<evidence type="ECO:0000256" key="7">
    <source>
        <dbReference type="ARBA" id="ARBA00023180"/>
    </source>
</evidence>
<evidence type="ECO:0000256" key="5">
    <source>
        <dbReference type="ARBA" id="ARBA00023136"/>
    </source>
</evidence>
<accession>A0A7R8V1R9</accession>
<keyword evidence="6" id="KW-0675">Receptor</keyword>
<evidence type="ECO:0000256" key="4">
    <source>
        <dbReference type="ARBA" id="ARBA00022989"/>
    </source>
</evidence>
<evidence type="ECO:0000256" key="6">
    <source>
        <dbReference type="ARBA" id="ARBA00023170"/>
    </source>
</evidence>
<dbReference type="PANTHER" id="PTHR42643">
    <property type="entry name" value="IONOTROPIC RECEPTOR 20A-RELATED"/>
    <property type="match status" value="1"/>
</dbReference>
<evidence type="ECO:0000313" key="11">
    <source>
        <dbReference type="Proteomes" id="UP000594454"/>
    </source>
</evidence>
<keyword evidence="3 8" id="KW-0812">Transmembrane</keyword>
<dbReference type="PANTHER" id="PTHR42643:SF41">
    <property type="entry name" value="IONOTROPIC RECEPTOR 20A-RELATED"/>
    <property type="match status" value="1"/>
</dbReference>
<dbReference type="GO" id="GO:0005886">
    <property type="term" value="C:plasma membrane"/>
    <property type="evidence" value="ECO:0007669"/>
    <property type="project" value="UniProtKB-SubCell"/>
</dbReference>
<feature type="transmembrane region" description="Helical" evidence="8">
    <location>
        <begin position="559"/>
        <end position="580"/>
    </location>
</feature>
<dbReference type="InterPro" id="IPR052192">
    <property type="entry name" value="Insect_Ionotropic_Sensory_Rcpt"/>
</dbReference>
<organism evidence="10 11">
    <name type="scientific">Hermetia illucens</name>
    <name type="common">Black soldier fly</name>
    <dbReference type="NCBI Taxonomy" id="343691"/>
    <lineage>
        <taxon>Eukaryota</taxon>
        <taxon>Metazoa</taxon>
        <taxon>Ecdysozoa</taxon>
        <taxon>Arthropoda</taxon>
        <taxon>Hexapoda</taxon>
        <taxon>Insecta</taxon>
        <taxon>Pterygota</taxon>
        <taxon>Neoptera</taxon>
        <taxon>Endopterygota</taxon>
        <taxon>Diptera</taxon>
        <taxon>Brachycera</taxon>
        <taxon>Stratiomyomorpha</taxon>
        <taxon>Stratiomyidae</taxon>
        <taxon>Hermetiinae</taxon>
        <taxon>Hermetia</taxon>
    </lineage>
</organism>
<evidence type="ECO:0000313" key="10">
    <source>
        <dbReference type="EMBL" id="CAD7090054.1"/>
    </source>
</evidence>
<feature type="transmembrane region" description="Helical" evidence="8">
    <location>
        <begin position="313"/>
        <end position="330"/>
    </location>
</feature>
<proteinExistence type="predicted"/>
<feature type="signal peptide" evidence="9">
    <location>
        <begin position="1"/>
        <end position="18"/>
    </location>
</feature>
<feature type="chain" id="PRO_5031126446" description="Ionotropic receptor" evidence="9">
    <location>
        <begin position="19"/>
        <end position="582"/>
    </location>
</feature>
<evidence type="ECO:0000256" key="2">
    <source>
        <dbReference type="ARBA" id="ARBA00022475"/>
    </source>
</evidence>
<evidence type="ECO:0000256" key="9">
    <source>
        <dbReference type="SAM" id="SignalP"/>
    </source>
</evidence>
<gene>
    <name evidence="10" type="ORF">HERILL_LOCUS12563</name>
</gene>
<keyword evidence="7" id="KW-0325">Glycoprotein</keyword>
<dbReference type="OrthoDB" id="7969653at2759"/>
<dbReference type="Proteomes" id="UP000594454">
    <property type="component" value="Chromosome 5"/>
</dbReference>
<dbReference type="SUPFAM" id="SSF53850">
    <property type="entry name" value="Periplasmic binding protein-like II"/>
    <property type="match status" value="1"/>
</dbReference>
<keyword evidence="5 8" id="KW-0472">Membrane</keyword>
<feature type="transmembrane region" description="Helical" evidence="8">
    <location>
        <begin position="375"/>
        <end position="397"/>
    </location>
</feature>
<keyword evidence="11" id="KW-1185">Reference proteome</keyword>
<dbReference type="InParanoid" id="A0A7R8V1R9"/>
<sequence length="582" mass="66888">MVVRSCINFLLIYKLVVSLDQKIILKESAGFKNFLMFVPKTLKEDLDVNGLISKLYGEGRICGYIVSTSDRGNVNLFPSMHKPFLVIALILNKSDVGTLDYFHNSIAPFQRMKVIIVIEEVFKTGHEETLRDIFNWCWANGIVDVFVIIHIRSSETVLFTYDPYLGFSIVQLDANATTPISSNARRKDLQGFKIKTIFLNQPPRVLKVRQGHQEQLIGYGVEIIKNFIGKLNGTCVDIDEESSWYDNYTHVADLLSRHEIEFAPYCLFSNEIYYNTSTFTRNLIDLKSCLVVPKGRLLTPALYIIRPFQTETWIAFFGVVLYMSAAEYMFRYSVSRCRDFGKSFCNTILGITLQPMHFSSNEQSSKFRFLRIHTIGMGFIFTNLYLAYMSSFMIAGVSEPDVMSFTDLRNRRYQVLIPSYFEISTIYSKRLPNFVHEVPSEMVYAHSNSFNQSYGFFAQSDYVEMLLATQGMFQRSVYHVTKYRDLGPILKGFLIWENSPLYDEMDTYLMQITSSGLLMKWRKDAIKQSSRVILNVSQFTIGTGKEPQQLGLRHLSLTLLLYLGGNFLAVVCLALECFLLSK</sequence>
<dbReference type="AlphaFoldDB" id="A0A7R8V1R9"/>
<protein>
    <recommendedName>
        <fullName evidence="12">Ionotropic receptor</fullName>
    </recommendedName>
</protein>
<evidence type="ECO:0008006" key="12">
    <source>
        <dbReference type="Google" id="ProtNLM"/>
    </source>
</evidence>
<name>A0A7R8V1R9_HERIL</name>
<evidence type="ECO:0000256" key="3">
    <source>
        <dbReference type="ARBA" id="ARBA00022692"/>
    </source>
</evidence>
<dbReference type="EMBL" id="LR899013">
    <property type="protein sequence ID" value="CAD7090054.1"/>
    <property type="molecule type" value="Genomic_DNA"/>
</dbReference>
<keyword evidence="9" id="KW-0732">Signal</keyword>
<keyword evidence="2" id="KW-1003">Cell membrane</keyword>
<reference evidence="10 11" key="1">
    <citation type="submission" date="2020-11" db="EMBL/GenBank/DDBJ databases">
        <authorList>
            <person name="Wallbank WR R."/>
            <person name="Pardo Diaz C."/>
            <person name="Kozak K."/>
            <person name="Martin S."/>
            <person name="Jiggins C."/>
            <person name="Moest M."/>
            <person name="Warren A I."/>
            <person name="Generalovic N T."/>
            <person name="Byers J.R.P. K."/>
            <person name="Montejo-Kovacevich G."/>
            <person name="Yen C E."/>
        </authorList>
    </citation>
    <scope>NUCLEOTIDE SEQUENCE [LARGE SCALE GENOMIC DNA]</scope>
</reference>
<evidence type="ECO:0000256" key="8">
    <source>
        <dbReference type="SAM" id="Phobius"/>
    </source>
</evidence>
<keyword evidence="4 8" id="KW-1133">Transmembrane helix</keyword>
<comment type="subcellular location">
    <subcellularLocation>
        <location evidence="1">Cell membrane</location>
        <topology evidence="1">Multi-pass membrane protein</topology>
    </subcellularLocation>
</comment>
<evidence type="ECO:0000256" key="1">
    <source>
        <dbReference type="ARBA" id="ARBA00004651"/>
    </source>
</evidence>